<evidence type="ECO:0000256" key="6">
    <source>
        <dbReference type="ARBA" id="ARBA00023277"/>
    </source>
</evidence>
<dbReference type="PANTHER" id="PTHR43085:SF15">
    <property type="entry name" value="2-DEHYDRO-3-DEOXYGLUCONOKINASE"/>
    <property type="match status" value="1"/>
</dbReference>
<dbReference type="AlphaFoldDB" id="A0A5M6IUQ9"/>
<comment type="similarity">
    <text evidence="1">Belongs to the carbohydrate kinase PfkB family.</text>
</comment>
<evidence type="ECO:0000256" key="9">
    <source>
        <dbReference type="ARBA" id="ARBA00050729"/>
    </source>
</evidence>
<dbReference type="Pfam" id="PF00294">
    <property type="entry name" value="PfkB"/>
    <property type="match status" value="1"/>
</dbReference>
<gene>
    <name evidence="16" type="ORF">F1189_11380</name>
</gene>
<protein>
    <recommendedName>
        <fullName evidence="12">2-dehydro-3-deoxygluconokinase</fullName>
        <ecNumber evidence="11">2.7.1.45</ecNumber>
    </recommendedName>
    <alternativeName>
        <fullName evidence="13">2-keto-3-deoxygluconokinase</fullName>
    </alternativeName>
    <alternativeName>
        <fullName evidence="14">3-deoxy-2-oxo-D-gluconate kinase</fullName>
    </alternativeName>
    <alternativeName>
        <fullName evidence="8">KDG kinase</fullName>
    </alternativeName>
</protein>
<dbReference type="GO" id="GO:0042840">
    <property type="term" value="P:D-glucuronate catabolic process"/>
    <property type="evidence" value="ECO:0007669"/>
    <property type="project" value="TreeGrafter"/>
</dbReference>
<dbReference type="InterPro" id="IPR029056">
    <property type="entry name" value="Ribokinase-like"/>
</dbReference>
<keyword evidence="17" id="KW-1185">Reference proteome</keyword>
<sequence length="327" mass="34859">MSVGQTNPGQPVSGKVRVASLGECMIELVERPDRTLTRGFGGDTLNTAVYLARLGVETDYVTALSDDPFSAEMLAAWQAEGIGTGAVARVPGKVPGLYLIQTDARGERRFSYWRDSAPVRQLFNLPDTAATEAALVGYDLLYLSGITLSLFDDAGQARLFDTLDRLRAHGGRVVFDTNFRPRGWPDRARARRVYAAMFARADIVLASTEDHALLYEDPTPEGLLARLREAGVAERVAKLAEPACHVQAEGVDAVIAAEPVAEVVDTTAAGDSFSAAYVAARLAGADPIAASRVGHALAGTVIRHRGAVIPREAMPRLCLQPSGSATD</sequence>
<evidence type="ECO:0000256" key="8">
    <source>
        <dbReference type="ARBA" id="ARBA00044254"/>
    </source>
</evidence>
<evidence type="ECO:0000256" key="7">
    <source>
        <dbReference type="ARBA" id="ARBA00043951"/>
    </source>
</evidence>
<keyword evidence="4 16" id="KW-0418">Kinase</keyword>
<dbReference type="InterPro" id="IPR002173">
    <property type="entry name" value="Carboh/pur_kinase_PfkB_CS"/>
</dbReference>
<dbReference type="GO" id="GO:0005829">
    <property type="term" value="C:cytosol"/>
    <property type="evidence" value="ECO:0007669"/>
    <property type="project" value="TreeGrafter"/>
</dbReference>
<comment type="catalytic activity">
    <reaction evidence="9">
        <text>2-dehydro-3-deoxy-D-gluconate + ATP = 2-dehydro-3-deoxy-6-phospho-D-gluconate + ADP + H(+)</text>
        <dbReference type="Rhea" id="RHEA:14797"/>
        <dbReference type="ChEBI" id="CHEBI:15378"/>
        <dbReference type="ChEBI" id="CHEBI:30616"/>
        <dbReference type="ChEBI" id="CHEBI:57569"/>
        <dbReference type="ChEBI" id="CHEBI:57990"/>
        <dbReference type="ChEBI" id="CHEBI:456216"/>
        <dbReference type="EC" id="2.7.1.45"/>
    </reaction>
</comment>
<dbReference type="GO" id="GO:0005524">
    <property type="term" value="F:ATP binding"/>
    <property type="evidence" value="ECO:0007669"/>
    <property type="project" value="UniProtKB-KW"/>
</dbReference>
<dbReference type="PANTHER" id="PTHR43085">
    <property type="entry name" value="HEXOKINASE FAMILY MEMBER"/>
    <property type="match status" value="1"/>
</dbReference>
<evidence type="ECO:0000256" key="4">
    <source>
        <dbReference type="ARBA" id="ARBA00022777"/>
    </source>
</evidence>
<dbReference type="PROSITE" id="PS00584">
    <property type="entry name" value="PFKB_KINASES_2"/>
    <property type="match status" value="1"/>
</dbReference>
<dbReference type="InterPro" id="IPR011611">
    <property type="entry name" value="PfkB_dom"/>
</dbReference>
<evidence type="ECO:0000256" key="3">
    <source>
        <dbReference type="ARBA" id="ARBA00022741"/>
    </source>
</evidence>
<keyword evidence="2" id="KW-0808">Transferase</keyword>
<evidence type="ECO:0000256" key="13">
    <source>
        <dbReference type="ARBA" id="ARBA00075711"/>
    </source>
</evidence>
<evidence type="ECO:0000256" key="5">
    <source>
        <dbReference type="ARBA" id="ARBA00022840"/>
    </source>
</evidence>
<dbReference type="GO" id="GO:0006974">
    <property type="term" value="P:DNA damage response"/>
    <property type="evidence" value="ECO:0007669"/>
    <property type="project" value="TreeGrafter"/>
</dbReference>
<dbReference type="InterPro" id="IPR050306">
    <property type="entry name" value="PfkB_Carbo_kinase"/>
</dbReference>
<dbReference type="SUPFAM" id="SSF53613">
    <property type="entry name" value="Ribokinase-like"/>
    <property type="match status" value="1"/>
</dbReference>
<evidence type="ECO:0000313" key="16">
    <source>
        <dbReference type="EMBL" id="KAA5612053.1"/>
    </source>
</evidence>
<feature type="domain" description="Carbohydrate kinase PfkB" evidence="15">
    <location>
        <begin position="17"/>
        <end position="311"/>
    </location>
</feature>
<accession>A0A5M6IUQ9</accession>
<evidence type="ECO:0000256" key="11">
    <source>
        <dbReference type="ARBA" id="ARBA00066369"/>
    </source>
</evidence>
<proteinExistence type="inferred from homology"/>
<evidence type="ECO:0000259" key="15">
    <source>
        <dbReference type="Pfam" id="PF00294"/>
    </source>
</evidence>
<evidence type="ECO:0000256" key="2">
    <source>
        <dbReference type="ARBA" id="ARBA00022679"/>
    </source>
</evidence>
<dbReference type="Gene3D" id="3.40.1190.20">
    <property type="match status" value="1"/>
</dbReference>
<comment type="function">
    <text evidence="10">Catalyzes the phosphorylation of 2-keto-3-deoxygluconate (KDG) to produce 2-keto-3-deoxy-6-phosphogluconate (KDPG).</text>
</comment>
<keyword evidence="3" id="KW-0547">Nucleotide-binding</keyword>
<dbReference type="GO" id="GO:0008673">
    <property type="term" value="F:2-dehydro-3-deoxygluconokinase activity"/>
    <property type="evidence" value="ECO:0007669"/>
    <property type="project" value="UniProtKB-EC"/>
</dbReference>
<dbReference type="CDD" id="cd01166">
    <property type="entry name" value="KdgK"/>
    <property type="match status" value="1"/>
</dbReference>
<dbReference type="RefSeq" id="WP_150040869.1">
    <property type="nucleotide sequence ID" value="NZ_OW485601.1"/>
</dbReference>
<keyword evidence="5" id="KW-0067">ATP-binding</keyword>
<evidence type="ECO:0000256" key="1">
    <source>
        <dbReference type="ARBA" id="ARBA00010688"/>
    </source>
</evidence>
<name>A0A5M6IUQ9_9PROT</name>
<evidence type="ECO:0000256" key="12">
    <source>
        <dbReference type="ARBA" id="ARBA00067931"/>
    </source>
</evidence>
<dbReference type="GO" id="GO:0019698">
    <property type="term" value="P:D-galacturonate catabolic process"/>
    <property type="evidence" value="ECO:0007669"/>
    <property type="project" value="TreeGrafter"/>
</dbReference>
<dbReference type="EC" id="2.7.1.45" evidence="11"/>
<organism evidence="16 17">
    <name type="scientific">Rhodovastum atsumiense</name>
    <dbReference type="NCBI Taxonomy" id="504468"/>
    <lineage>
        <taxon>Bacteria</taxon>
        <taxon>Pseudomonadati</taxon>
        <taxon>Pseudomonadota</taxon>
        <taxon>Alphaproteobacteria</taxon>
        <taxon>Acetobacterales</taxon>
        <taxon>Acetobacteraceae</taxon>
        <taxon>Rhodovastum</taxon>
    </lineage>
</organism>
<reference evidence="16 17" key="1">
    <citation type="submission" date="2019-09" db="EMBL/GenBank/DDBJ databases">
        <title>Genome sequence of Rhodovastum atsumiense, a diverse member of the Acetobacteraceae family of non-sulfur purple photosynthetic bacteria.</title>
        <authorList>
            <person name="Meyer T."/>
            <person name="Kyndt J."/>
        </authorList>
    </citation>
    <scope>NUCLEOTIDE SEQUENCE [LARGE SCALE GENOMIC DNA]</scope>
    <source>
        <strain evidence="16 17">DSM 21279</strain>
    </source>
</reference>
<comment type="caution">
    <text evidence="16">The sequence shown here is derived from an EMBL/GenBank/DDBJ whole genome shotgun (WGS) entry which is preliminary data.</text>
</comment>
<dbReference type="OrthoDB" id="9776822at2"/>
<dbReference type="Proteomes" id="UP000325255">
    <property type="component" value="Unassembled WGS sequence"/>
</dbReference>
<dbReference type="FunFam" id="3.40.1190.20:FF:000011">
    <property type="entry name" value="2-dehydro-3-deoxygluconokinase, putative"/>
    <property type="match status" value="1"/>
</dbReference>
<dbReference type="EMBL" id="VWPK01000015">
    <property type="protein sequence ID" value="KAA5612053.1"/>
    <property type="molecule type" value="Genomic_DNA"/>
</dbReference>
<evidence type="ECO:0000313" key="17">
    <source>
        <dbReference type="Proteomes" id="UP000325255"/>
    </source>
</evidence>
<evidence type="ECO:0000256" key="10">
    <source>
        <dbReference type="ARBA" id="ARBA00054997"/>
    </source>
</evidence>
<evidence type="ECO:0000256" key="14">
    <source>
        <dbReference type="ARBA" id="ARBA00080545"/>
    </source>
</evidence>
<keyword evidence="6" id="KW-0119">Carbohydrate metabolism</keyword>
<comment type="pathway">
    <text evidence="7">Carbohydrate acid metabolism; 2-dehydro-3-deoxy-D-gluconate degradation; D-glyceraldehyde 3-phosphate and pyruvate from 2-dehydro-3-deoxy-D-gluconate: step 1/2.</text>
</comment>